<dbReference type="SUPFAM" id="SSF57756">
    <property type="entry name" value="Retrovirus zinc finger-like domains"/>
    <property type="match status" value="1"/>
</dbReference>
<dbReference type="InterPro" id="IPR043502">
    <property type="entry name" value="DNA/RNA_pol_sf"/>
</dbReference>
<proteinExistence type="predicted"/>
<dbReference type="GO" id="GO:0003964">
    <property type="term" value="F:RNA-directed DNA polymerase activity"/>
    <property type="evidence" value="ECO:0007669"/>
    <property type="project" value="UniProtKB-KW"/>
</dbReference>
<protein>
    <submittedName>
        <fullName evidence="4">RNA-directed DNA polymerase from mobile element jockey</fullName>
    </submittedName>
</protein>
<evidence type="ECO:0000259" key="2">
    <source>
        <dbReference type="PROSITE" id="PS50158"/>
    </source>
</evidence>
<dbReference type="GO" id="GO:0003676">
    <property type="term" value="F:nucleic acid binding"/>
    <property type="evidence" value="ECO:0007669"/>
    <property type="project" value="InterPro"/>
</dbReference>
<dbReference type="PROSITE" id="PS50158">
    <property type="entry name" value="ZF_CCHC"/>
    <property type="match status" value="1"/>
</dbReference>
<dbReference type="SMART" id="SM00343">
    <property type="entry name" value="ZnF_C2HC"/>
    <property type="match status" value="2"/>
</dbReference>
<keyword evidence="4" id="KW-0695">RNA-directed DNA polymerase</keyword>
<dbReference type="InterPro" id="IPR001878">
    <property type="entry name" value="Znf_CCHC"/>
</dbReference>
<evidence type="ECO:0000259" key="3">
    <source>
        <dbReference type="PROSITE" id="PS50878"/>
    </source>
</evidence>
<dbReference type="GO" id="GO:0008270">
    <property type="term" value="F:zinc ion binding"/>
    <property type="evidence" value="ECO:0007669"/>
    <property type="project" value="UniProtKB-KW"/>
</dbReference>
<dbReference type="SUPFAM" id="SSF56672">
    <property type="entry name" value="DNA/RNA polymerases"/>
    <property type="match status" value="1"/>
</dbReference>
<dbReference type="InterPro" id="IPR000477">
    <property type="entry name" value="RT_dom"/>
</dbReference>
<name>A0AAV4B5H4_9GAST</name>
<gene>
    <name evidence="4" type="ORF">PoB_004137500</name>
</gene>
<evidence type="ECO:0000256" key="1">
    <source>
        <dbReference type="PROSITE-ProRule" id="PRU00047"/>
    </source>
</evidence>
<dbReference type="AlphaFoldDB" id="A0AAV4B5H4"/>
<keyword evidence="4" id="KW-0808">Transferase</keyword>
<dbReference type="Pfam" id="PF00078">
    <property type="entry name" value="RVT_1"/>
    <property type="match status" value="1"/>
</dbReference>
<dbReference type="InterPro" id="IPR036875">
    <property type="entry name" value="Znf_CCHC_sf"/>
</dbReference>
<keyword evidence="4" id="KW-0548">Nucleotidyltransferase</keyword>
<keyword evidence="1" id="KW-0862">Zinc</keyword>
<sequence length="676" mass="77299">MVELKSNDQAKKLGAIATFLDIPVTVGPHKSLNSSKGVIRSRDLRCCSEEEMVEKLSGVTHARRIKVRRGEDKIQTYTVVLTFDSPKPPNRIHAGYLTLDVRPYIPLPMRCYKCQRYGHGKDRCKKPAAVCVRCGKGGHVERDCSADPLCVNCRGNHAASSKTCPKFLEEQAILRYKAENGGTFQQAPDWNRFGDLCKLSLDDSVADIEQFTSKLLDAARSSIPFHKGTKNKTRVPWFTQECRQALRERKKAQRKYFKTPSFENFVNFKKQKAKAKFVIKNSKKQSWKTYVSSLNSNTSSKTVSKKIRKIKGKNCAPSCHLKKDGQIISNLKDHADHLAETFSNISSSENCSKNFQQTKQGAEKQNLNFSFEDNEPYNNPFLMAELKNSIVKSNESAAGADGVYYQFLRHLPESCLHTLLKLFNNIWTTGDIPPSWREASVVPIPKPGKDPSDPSNYRPIALTSCLCKTLERMVNDQLVHVLESRNLLSNVQCGFRKDHSTLDHLVRLETLSKRLSPEKSKFWRFFFYLEKAYDTTWRYGILKDLFDLDFRGRLPIFISNFLKDRHFKVKAENRFSSSYHQENGVPQVSILSPMLFNLKINNIINSVSKHVNASLFVDDFAIYAEGKHLQHLERTIQLCINNVQKWVSENGFRFSVSKTTCVHFHRQRIYTDPGEG</sequence>
<dbReference type="Gene3D" id="4.10.60.10">
    <property type="entry name" value="Zinc finger, CCHC-type"/>
    <property type="match status" value="1"/>
</dbReference>
<accession>A0AAV4B5H4</accession>
<dbReference type="EMBL" id="BLXT01004580">
    <property type="protein sequence ID" value="GFO14870.1"/>
    <property type="molecule type" value="Genomic_DNA"/>
</dbReference>
<keyword evidence="5" id="KW-1185">Reference proteome</keyword>
<dbReference type="CDD" id="cd01650">
    <property type="entry name" value="RT_nLTR_like"/>
    <property type="match status" value="1"/>
</dbReference>
<feature type="domain" description="CCHC-type" evidence="2">
    <location>
        <begin position="131"/>
        <end position="144"/>
    </location>
</feature>
<dbReference type="Proteomes" id="UP000735302">
    <property type="component" value="Unassembled WGS sequence"/>
</dbReference>
<evidence type="ECO:0000313" key="4">
    <source>
        <dbReference type="EMBL" id="GFO14870.1"/>
    </source>
</evidence>
<organism evidence="4 5">
    <name type="scientific">Plakobranchus ocellatus</name>
    <dbReference type="NCBI Taxonomy" id="259542"/>
    <lineage>
        <taxon>Eukaryota</taxon>
        <taxon>Metazoa</taxon>
        <taxon>Spiralia</taxon>
        <taxon>Lophotrochozoa</taxon>
        <taxon>Mollusca</taxon>
        <taxon>Gastropoda</taxon>
        <taxon>Heterobranchia</taxon>
        <taxon>Euthyneura</taxon>
        <taxon>Panpulmonata</taxon>
        <taxon>Sacoglossa</taxon>
        <taxon>Placobranchoidea</taxon>
        <taxon>Plakobranchidae</taxon>
        <taxon>Plakobranchus</taxon>
    </lineage>
</organism>
<reference evidence="4 5" key="1">
    <citation type="journal article" date="2021" name="Elife">
        <title>Chloroplast acquisition without the gene transfer in kleptoplastic sea slugs, Plakobranchus ocellatus.</title>
        <authorList>
            <person name="Maeda T."/>
            <person name="Takahashi S."/>
            <person name="Yoshida T."/>
            <person name="Shimamura S."/>
            <person name="Takaki Y."/>
            <person name="Nagai Y."/>
            <person name="Toyoda A."/>
            <person name="Suzuki Y."/>
            <person name="Arimoto A."/>
            <person name="Ishii H."/>
            <person name="Satoh N."/>
            <person name="Nishiyama T."/>
            <person name="Hasebe M."/>
            <person name="Maruyama T."/>
            <person name="Minagawa J."/>
            <person name="Obokata J."/>
            <person name="Shigenobu S."/>
        </authorList>
    </citation>
    <scope>NUCLEOTIDE SEQUENCE [LARGE SCALE GENOMIC DNA]</scope>
</reference>
<comment type="caution">
    <text evidence="4">The sequence shown here is derived from an EMBL/GenBank/DDBJ whole genome shotgun (WGS) entry which is preliminary data.</text>
</comment>
<dbReference type="PROSITE" id="PS50878">
    <property type="entry name" value="RT_POL"/>
    <property type="match status" value="1"/>
</dbReference>
<keyword evidence="1" id="KW-0479">Metal-binding</keyword>
<keyword evidence="1" id="KW-0863">Zinc-finger</keyword>
<feature type="domain" description="Reverse transcriptase" evidence="3">
    <location>
        <begin position="425"/>
        <end position="676"/>
    </location>
</feature>
<dbReference type="PANTHER" id="PTHR19446">
    <property type="entry name" value="REVERSE TRANSCRIPTASES"/>
    <property type="match status" value="1"/>
</dbReference>
<evidence type="ECO:0000313" key="5">
    <source>
        <dbReference type="Proteomes" id="UP000735302"/>
    </source>
</evidence>